<keyword evidence="5 9" id="KW-1133">Transmembrane helix</keyword>
<dbReference type="OrthoDB" id="445589at2"/>
<evidence type="ECO:0000256" key="3">
    <source>
        <dbReference type="ARBA" id="ARBA00022475"/>
    </source>
</evidence>
<evidence type="ECO:0008006" key="12">
    <source>
        <dbReference type="Google" id="ProtNLM"/>
    </source>
</evidence>
<keyword evidence="2" id="KW-0813">Transport</keyword>
<sequence length="317" mass="36748">MLLKKKIPMKYVLGKIRIELILVMLYATSFEVVHQFYHKISINIPIAVPTIIGTIISLLLAFKSNQAYDRWWEARIVWGSIVNDSRTLLRQVISFYSDPDFSVQANDFRERFAKRQAAWCYALGQSLRGKDPIKPIKTLLSDEEFRFVKRHKHVPNAILMLHAKDLKKAAEQGKINAYQQVEIDKTYTRLCEAMGKCERIKNTVFPTTYSMYIRFTLCLFIMLLPFGLTDSLGWLQIPLVTTIGAAFFLIEKMAIHLQDPFENRPTDTPMISISNTIEKNLLQMVNEYNDEFDPKAKALEDPKLHHIQPVKNAYFVL</sequence>
<comment type="similarity">
    <text evidence="8">Belongs to the anion channel-forming bestrophin (TC 1.A.46) family.</text>
</comment>
<comment type="caution">
    <text evidence="10">The sequence shown here is derived from an EMBL/GenBank/DDBJ whole genome shotgun (WGS) entry which is preliminary data.</text>
</comment>
<protein>
    <recommendedName>
        <fullName evidence="12">Bestrophin</fullName>
    </recommendedName>
</protein>
<accession>A0A3S3S7V5</accession>
<feature type="transmembrane region" description="Helical" evidence="9">
    <location>
        <begin position="209"/>
        <end position="228"/>
    </location>
</feature>
<dbReference type="GO" id="GO:0005886">
    <property type="term" value="C:plasma membrane"/>
    <property type="evidence" value="ECO:0007669"/>
    <property type="project" value="UniProtKB-SubCell"/>
</dbReference>
<dbReference type="PANTHER" id="PTHR33281">
    <property type="entry name" value="UPF0187 PROTEIN YNEE"/>
    <property type="match status" value="1"/>
</dbReference>
<feature type="transmembrane region" description="Helical" evidence="9">
    <location>
        <begin position="234"/>
        <end position="250"/>
    </location>
</feature>
<dbReference type="RefSeq" id="WP_128390911.1">
    <property type="nucleotide sequence ID" value="NZ_SBII01000012.1"/>
</dbReference>
<evidence type="ECO:0000313" key="11">
    <source>
        <dbReference type="Proteomes" id="UP000287527"/>
    </source>
</evidence>
<feature type="transmembrane region" description="Helical" evidence="9">
    <location>
        <begin position="43"/>
        <end position="62"/>
    </location>
</feature>
<organism evidence="10 11">
    <name type="scientific">Flavobacterium cerinum</name>
    <dbReference type="NCBI Taxonomy" id="2502784"/>
    <lineage>
        <taxon>Bacteria</taxon>
        <taxon>Pseudomonadati</taxon>
        <taxon>Bacteroidota</taxon>
        <taxon>Flavobacteriia</taxon>
        <taxon>Flavobacteriales</taxon>
        <taxon>Flavobacteriaceae</taxon>
        <taxon>Flavobacterium</taxon>
    </lineage>
</organism>
<evidence type="ECO:0000256" key="5">
    <source>
        <dbReference type="ARBA" id="ARBA00022989"/>
    </source>
</evidence>
<keyword evidence="6" id="KW-0406">Ion transport</keyword>
<evidence type="ECO:0000256" key="8">
    <source>
        <dbReference type="ARBA" id="ARBA00034708"/>
    </source>
</evidence>
<dbReference type="EMBL" id="SBII01000012">
    <property type="protein sequence ID" value="RWW92330.1"/>
    <property type="molecule type" value="Genomic_DNA"/>
</dbReference>
<evidence type="ECO:0000256" key="1">
    <source>
        <dbReference type="ARBA" id="ARBA00004651"/>
    </source>
</evidence>
<dbReference type="AlphaFoldDB" id="A0A3S3S7V5"/>
<dbReference type="GO" id="GO:0005254">
    <property type="term" value="F:chloride channel activity"/>
    <property type="evidence" value="ECO:0007669"/>
    <property type="project" value="InterPro"/>
</dbReference>
<evidence type="ECO:0000256" key="6">
    <source>
        <dbReference type="ARBA" id="ARBA00023065"/>
    </source>
</evidence>
<keyword evidence="4 9" id="KW-0812">Transmembrane</keyword>
<keyword evidence="3" id="KW-1003">Cell membrane</keyword>
<gene>
    <name evidence="10" type="ORF">EPI11_15580</name>
</gene>
<evidence type="ECO:0000256" key="4">
    <source>
        <dbReference type="ARBA" id="ARBA00022692"/>
    </source>
</evidence>
<evidence type="ECO:0000256" key="2">
    <source>
        <dbReference type="ARBA" id="ARBA00022448"/>
    </source>
</evidence>
<evidence type="ECO:0000256" key="7">
    <source>
        <dbReference type="ARBA" id="ARBA00023136"/>
    </source>
</evidence>
<evidence type="ECO:0000256" key="9">
    <source>
        <dbReference type="SAM" id="Phobius"/>
    </source>
</evidence>
<proteinExistence type="inferred from homology"/>
<evidence type="ECO:0000313" key="10">
    <source>
        <dbReference type="EMBL" id="RWW92330.1"/>
    </source>
</evidence>
<reference evidence="10 11" key="1">
    <citation type="submission" date="2019-01" db="EMBL/GenBank/DDBJ databases">
        <title>Flavobacterium sp. nov.,isolated from freshwater.</title>
        <authorList>
            <person name="Zhang R."/>
            <person name="Du Z.-J."/>
        </authorList>
    </citation>
    <scope>NUCLEOTIDE SEQUENCE [LARGE SCALE GENOMIC DNA]</scope>
    <source>
        <strain evidence="10 11">1E403</strain>
    </source>
</reference>
<dbReference type="PANTHER" id="PTHR33281:SF19">
    <property type="entry name" value="VOLTAGE-DEPENDENT ANION CHANNEL-FORMING PROTEIN YNEE"/>
    <property type="match status" value="1"/>
</dbReference>
<dbReference type="InterPro" id="IPR044669">
    <property type="entry name" value="YneE/VCCN1/2-like"/>
</dbReference>
<dbReference type="Proteomes" id="UP000287527">
    <property type="component" value="Unassembled WGS sequence"/>
</dbReference>
<comment type="subcellular location">
    <subcellularLocation>
        <location evidence="1">Cell membrane</location>
        <topology evidence="1">Multi-pass membrane protein</topology>
    </subcellularLocation>
</comment>
<keyword evidence="7 9" id="KW-0472">Membrane</keyword>
<keyword evidence="11" id="KW-1185">Reference proteome</keyword>
<name>A0A3S3S7V5_9FLAO</name>
<dbReference type="Pfam" id="PF25539">
    <property type="entry name" value="Bestrophin_2"/>
    <property type="match status" value="1"/>
</dbReference>